<comment type="caution">
    <text evidence="4">The sequence shown here is derived from an EMBL/GenBank/DDBJ whole genome shotgun (WGS) entry which is preliminary data.</text>
</comment>
<dbReference type="GO" id="GO:0008285">
    <property type="term" value="P:negative regulation of cell population proliferation"/>
    <property type="evidence" value="ECO:0007669"/>
    <property type="project" value="TreeGrafter"/>
</dbReference>
<dbReference type="EMBL" id="JAZGQO010000001">
    <property type="protein sequence ID" value="KAK6195034.1"/>
    <property type="molecule type" value="Genomic_DNA"/>
</dbReference>
<feature type="region of interest" description="Disordered" evidence="2">
    <location>
        <begin position="1128"/>
        <end position="1195"/>
    </location>
</feature>
<organism evidence="4 5">
    <name type="scientific">Patella caerulea</name>
    <name type="common">Rayed Mediterranean limpet</name>
    <dbReference type="NCBI Taxonomy" id="87958"/>
    <lineage>
        <taxon>Eukaryota</taxon>
        <taxon>Metazoa</taxon>
        <taxon>Spiralia</taxon>
        <taxon>Lophotrochozoa</taxon>
        <taxon>Mollusca</taxon>
        <taxon>Gastropoda</taxon>
        <taxon>Patellogastropoda</taxon>
        <taxon>Patelloidea</taxon>
        <taxon>Patellidae</taxon>
        <taxon>Patella</taxon>
    </lineage>
</organism>
<name>A0AAN8KCF6_PATCE</name>
<evidence type="ECO:0000256" key="2">
    <source>
        <dbReference type="SAM" id="MobiDB-lite"/>
    </source>
</evidence>
<dbReference type="InterPro" id="IPR007483">
    <property type="entry name" value="Hamartin"/>
</dbReference>
<feature type="coiled-coil region" evidence="1">
    <location>
        <begin position="967"/>
        <end position="1061"/>
    </location>
</feature>
<feature type="compositionally biased region" description="Polar residues" evidence="2">
    <location>
        <begin position="1159"/>
        <end position="1169"/>
    </location>
</feature>
<keyword evidence="3" id="KW-0472">Membrane</keyword>
<keyword evidence="1" id="KW-0175">Coiled coil</keyword>
<feature type="compositionally biased region" description="Low complexity" evidence="2">
    <location>
        <begin position="1137"/>
        <end position="1153"/>
    </location>
</feature>
<dbReference type="PANTHER" id="PTHR15154">
    <property type="entry name" value="HAMARTIN"/>
    <property type="match status" value="1"/>
</dbReference>
<keyword evidence="3" id="KW-1133">Transmembrane helix</keyword>
<evidence type="ECO:0000313" key="4">
    <source>
        <dbReference type="EMBL" id="KAK6195034.1"/>
    </source>
</evidence>
<evidence type="ECO:0000256" key="3">
    <source>
        <dbReference type="SAM" id="Phobius"/>
    </source>
</evidence>
<dbReference type="Pfam" id="PF04388">
    <property type="entry name" value="Hamartin"/>
    <property type="match status" value="1"/>
</dbReference>
<dbReference type="GO" id="GO:0033596">
    <property type="term" value="C:TSC1-TSC2 complex"/>
    <property type="evidence" value="ECO:0007669"/>
    <property type="project" value="TreeGrafter"/>
</dbReference>
<dbReference type="GO" id="GO:0051726">
    <property type="term" value="P:regulation of cell cycle"/>
    <property type="evidence" value="ECO:0007669"/>
    <property type="project" value="TreeGrafter"/>
</dbReference>
<proteinExistence type="predicted"/>
<evidence type="ECO:0000313" key="5">
    <source>
        <dbReference type="Proteomes" id="UP001347796"/>
    </source>
</evidence>
<feature type="coiled-coil region" evidence="1">
    <location>
        <begin position="810"/>
        <end position="851"/>
    </location>
</feature>
<feature type="compositionally biased region" description="Polar residues" evidence="2">
    <location>
        <begin position="487"/>
        <end position="503"/>
    </location>
</feature>
<dbReference type="GO" id="GO:0032007">
    <property type="term" value="P:negative regulation of TOR signaling"/>
    <property type="evidence" value="ECO:0007669"/>
    <property type="project" value="TreeGrafter"/>
</dbReference>
<gene>
    <name evidence="4" type="ORF">SNE40_000552</name>
</gene>
<evidence type="ECO:0000256" key="1">
    <source>
        <dbReference type="SAM" id="Coils"/>
    </source>
</evidence>
<feature type="compositionally biased region" description="Low complexity" evidence="2">
    <location>
        <begin position="1080"/>
        <end position="1090"/>
    </location>
</feature>
<feature type="region of interest" description="Disordered" evidence="2">
    <location>
        <begin position="348"/>
        <end position="440"/>
    </location>
</feature>
<dbReference type="PANTHER" id="PTHR15154:SF2">
    <property type="entry name" value="HAMARTIN"/>
    <property type="match status" value="1"/>
</dbReference>
<dbReference type="Proteomes" id="UP001347796">
    <property type="component" value="Unassembled WGS sequence"/>
</dbReference>
<feature type="compositionally biased region" description="Polar residues" evidence="2">
    <location>
        <begin position="1177"/>
        <end position="1195"/>
    </location>
</feature>
<feature type="region of interest" description="Disordered" evidence="2">
    <location>
        <begin position="476"/>
        <end position="503"/>
    </location>
</feature>
<feature type="compositionally biased region" description="Polar residues" evidence="2">
    <location>
        <begin position="348"/>
        <end position="363"/>
    </location>
</feature>
<feature type="compositionally biased region" description="Basic and acidic residues" evidence="2">
    <location>
        <begin position="476"/>
        <end position="485"/>
    </location>
</feature>
<sequence>MAASIHGDSRQCQVDEMFTLLESVDQEAVEDVRKLILDDINSSGSKESWLLPILIDHYFTTRSKQIQDLLFEIRDPQCKYLLERLNDGVRSNNNKLASLELLLYILCKQPYWTHRVVEMPVFTTLIKCLKNMTDIPVLMTGVMILTLLLPIVPVSIARHLTDILDIFTRLTSFCVRKPANTPDVFLLHLHVALYSLFHRLYGMYPHYFLHYIQTQFTKKDLIPVYDEIVKPMFERVRLHPQLIVGSKESETSTSRWRNLETQDIVIECAKLSLDMVEGTWDDDPCPAFTKRYQAIQEAVKSRHNSGSTSQDTSLFPNILSQDTGYILTSLGHEPGSVCSPSVVIGLSTPPQSQRTTPATSFLDTSGHVPSFAGTITNTPMMTPQDITPRETPNITQDDPLSKSSGKGQRNTDPKRPAISLSRGQSIIDPKLTPGLQLTPGSSCVLSPMKTEFTNEPPKGAVKTQPRNAIRALEFETDRPSMDFSKKPLSTQTSLEKGTEGQNNAELTSLVTMDTLNHVVGELSTHENECIDDEVSQITQEDDLEGSFETIASPETQQAMAESVKQFMKKVNRIRFNSLNNTERLAGNESKRYHVRSNSCPPFEEEVSEESDFVTRSISTSVESNQSGPNSNPITVESSITLCDKSENLHKVILEKSRRSRNPSGNSEKISDLLARMAESRPFTILSQALFAPTSVHVCSSCHSKLVGGKHTIHGNEFKEIPMFSTFSPPELLDRQLIVGGDLHAKELNKIPLTSKESVNWTHFGGVPPADEVNILKGQIMLLHNQLMYEQHKRDLHAKRNRRLLRKITQTKTLEEQNRAMVEQRKLHEQEIQNLTVSLRLVQEENQTYKQEKESNTYEDLVKLRTTLQTNKDLEEANIGLKNLLITQREDHDKLKMQWQDSKSKLSNTEKELDILKDQVVYTQKLKEQVFKLQKEVLLMGELQQKYHERLHNQRNSYSVKPDQNYLAQSLKAEKKGLKDKLNKMTSRLQVVENQVTELEKQIQIKNEAIQELKHNLEKGQIIHVDEIKAVNDKYEAMVKVNQQFEAELLTLHSQVDQLTQKCQLRRKGSASQSNSCVLTDSKTSSDWSSSSGGGHSIKSDTDSIKTIKQTTNDDITDTTLISGPSFREVELSEQRPQSHSAHALDSLSLSSQDGASVSHGGSRSSTMCTDSEDNRSSHSNVTTDSGWWEKSTVSK</sequence>
<feature type="transmembrane region" description="Helical" evidence="3">
    <location>
        <begin position="135"/>
        <end position="156"/>
    </location>
</feature>
<keyword evidence="3" id="KW-0812">Transmembrane</keyword>
<protein>
    <recommendedName>
        <fullName evidence="6">Hamartin</fullName>
    </recommendedName>
</protein>
<reference evidence="4 5" key="1">
    <citation type="submission" date="2024-01" db="EMBL/GenBank/DDBJ databases">
        <title>The genome of the rayed Mediterranean limpet Patella caerulea (Linnaeus, 1758).</title>
        <authorList>
            <person name="Anh-Thu Weber A."/>
            <person name="Halstead-Nussloch G."/>
        </authorList>
    </citation>
    <scope>NUCLEOTIDE SEQUENCE [LARGE SCALE GENOMIC DNA]</scope>
    <source>
        <strain evidence="4">AATW-2023a</strain>
        <tissue evidence="4">Whole specimen</tissue>
    </source>
</reference>
<feature type="compositionally biased region" description="Polar residues" evidence="2">
    <location>
        <begin position="373"/>
        <end position="408"/>
    </location>
</feature>
<accession>A0AAN8KCF6</accession>
<dbReference type="AlphaFoldDB" id="A0AAN8KCF6"/>
<feature type="region of interest" description="Disordered" evidence="2">
    <location>
        <begin position="1073"/>
        <end position="1102"/>
    </location>
</feature>
<keyword evidence="5" id="KW-1185">Reference proteome</keyword>
<evidence type="ECO:0008006" key="6">
    <source>
        <dbReference type="Google" id="ProtNLM"/>
    </source>
</evidence>